<gene>
    <name evidence="1" type="ORF">DHETER_LOCUS459</name>
</gene>
<keyword evidence="2" id="KW-1185">Reference proteome</keyword>
<reference evidence="1" key="1">
    <citation type="submission" date="2021-06" db="EMBL/GenBank/DDBJ databases">
        <authorList>
            <person name="Kallberg Y."/>
            <person name="Tangrot J."/>
            <person name="Rosling A."/>
        </authorList>
    </citation>
    <scope>NUCLEOTIDE SEQUENCE</scope>
    <source>
        <strain evidence="1">IL203A</strain>
    </source>
</reference>
<comment type="caution">
    <text evidence="1">The sequence shown here is derived from an EMBL/GenBank/DDBJ whole genome shotgun (WGS) entry which is preliminary data.</text>
</comment>
<evidence type="ECO:0000313" key="1">
    <source>
        <dbReference type="EMBL" id="CAG8444232.1"/>
    </source>
</evidence>
<evidence type="ECO:0000313" key="2">
    <source>
        <dbReference type="Proteomes" id="UP000789702"/>
    </source>
</evidence>
<protein>
    <submittedName>
        <fullName evidence="1">6494_t:CDS:1</fullName>
    </submittedName>
</protein>
<dbReference type="EMBL" id="CAJVPU010000225">
    <property type="protein sequence ID" value="CAG8444232.1"/>
    <property type="molecule type" value="Genomic_DNA"/>
</dbReference>
<proteinExistence type="predicted"/>
<name>A0ACA9JZR9_9GLOM</name>
<accession>A0ACA9JZR9</accession>
<dbReference type="Proteomes" id="UP000789702">
    <property type="component" value="Unassembled WGS sequence"/>
</dbReference>
<sequence length="56" mass="6844">MLFEDRKICEYHLKIQNRVWNLRPNQNAQCLQLVPVVHDPLKVNSQVETKFYQVRY</sequence>
<organism evidence="1 2">
    <name type="scientific">Dentiscutata heterogama</name>
    <dbReference type="NCBI Taxonomy" id="1316150"/>
    <lineage>
        <taxon>Eukaryota</taxon>
        <taxon>Fungi</taxon>
        <taxon>Fungi incertae sedis</taxon>
        <taxon>Mucoromycota</taxon>
        <taxon>Glomeromycotina</taxon>
        <taxon>Glomeromycetes</taxon>
        <taxon>Diversisporales</taxon>
        <taxon>Gigasporaceae</taxon>
        <taxon>Dentiscutata</taxon>
    </lineage>
</organism>